<comment type="caution">
    <text evidence="13">The sequence shown here is derived from an EMBL/GenBank/DDBJ whole genome shotgun (WGS) entry which is preliminary data.</text>
</comment>
<dbReference type="Pfam" id="PF07715">
    <property type="entry name" value="Plug"/>
    <property type="match status" value="1"/>
</dbReference>
<evidence type="ECO:0000256" key="3">
    <source>
        <dbReference type="ARBA" id="ARBA00022452"/>
    </source>
</evidence>
<dbReference type="Pfam" id="PF00593">
    <property type="entry name" value="TonB_dep_Rec_b-barrel"/>
    <property type="match status" value="1"/>
</dbReference>
<feature type="signal peptide" evidence="10">
    <location>
        <begin position="1"/>
        <end position="21"/>
    </location>
</feature>
<keyword evidence="10" id="KW-0732">Signal</keyword>
<dbReference type="Gene3D" id="2.40.170.20">
    <property type="entry name" value="TonB-dependent receptor, beta-barrel domain"/>
    <property type="match status" value="1"/>
</dbReference>
<keyword evidence="7 8" id="KW-0998">Cell outer membrane</keyword>
<dbReference type="InterPro" id="IPR023996">
    <property type="entry name" value="TonB-dep_OMP_SusC/RagA"/>
</dbReference>
<evidence type="ECO:0000256" key="6">
    <source>
        <dbReference type="ARBA" id="ARBA00023136"/>
    </source>
</evidence>
<evidence type="ECO:0000256" key="4">
    <source>
        <dbReference type="ARBA" id="ARBA00022692"/>
    </source>
</evidence>
<evidence type="ECO:0000259" key="12">
    <source>
        <dbReference type="Pfam" id="PF07715"/>
    </source>
</evidence>
<comment type="similarity">
    <text evidence="8 9">Belongs to the TonB-dependent receptor family.</text>
</comment>
<feature type="domain" description="TonB-dependent receptor-like beta-barrel" evidence="11">
    <location>
        <begin position="414"/>
        <end position="978"/>
    </location>
</feature>
<sequence length="1011" mass="110853">MKKTILFIVLATLCLFFKLSAQNSPTPPISNIIGKVTDEQMHPLPGATVRLKGSPIAVNTAIDGAYSIGPISTNDILVISFIGYQQVEITLSELQKQQFNIRLKNNTGVLDEVQIIAYGTTTKRLSTGDVSSVKAADIEKQPVSNPLAALEGRVPGLSVTQSSGVSGAGFKVQIRGQSSLLQGSEPFYIIDGVPFVTGNSALNQISSAAGSSSSGTGMSPFQLINPSDIESIEVLKDADATAIYGSRGANGVILITTKKGKPGSVKVNFNTYSGVSKVSRTMDMLNTQQYLQMRREGFKNSGLTPTTTNAPDLLLWDTTRYTDFKKLLIGGTAHTTDAQLSLSGGNVNTQFIIGGGYHHETTVFPTDLGDTRGSLHLSLNHHSTDNKLNIAFTAGYSTNKNNLTTTDLSSYINSNPMLQLYTPDGKLNWAEGGKAYSSLGILNPNPLAFQYQAYTGKFNNLNSNLMIGYHIMPDLLLKVSMGYNAVNSNEVATFPSTSINPYSLQLPYSNFANRTFQSWIIEPQAQYTKIVGIGKLDVLIGGTWQDQSSNGLTVAATNYNNDLLLNSIAAAGIIQSNNTYSQYRYEGVYGRINYNLQDKYIVNISGRRDGSSRFGPQSRFSNFAALGAAWIFSEEKFIKSTLSNIVSFGKLRGSYGITGNDQIGDYQYLDTWTPVPDTYQSVSSLNPTSLYNPSFQWEKNKKTELALDLGFLNNRILLSAAYFRSRSKNQLVNYTLPTQTGFTSILENLNATIVNKGWEFQLSSKNINSHAFTWNSSFNLTIPKNQLLAFPGLENSTYAGTYIIGQSVSSRLVYHYLGVDPQTGVYQFQDVNNDGKYNKADRNTLVNTDPKFYGGFQNSVSYQNFQLDIFFEFKKQNGVNYLSNLAGTVPGYKYYNQPVIVLSRWQNPGDIADIQKFTSAGGPALTASNLYLRSSNAIYSDASYIRLKNVALSYSIPQPLLKKLHVANCRFYLQGQNLLTMTNYIGADPENQSLFVLPPLRTITAGIQLTL</sequence>
<dbReference type="RefSeq" id="WP_259086947.1">
    <property type="nucleotide sequence ID" value="NZ_BAAAZC010000031.1"/>
</dbReference>
<evidence type="ECO:0000256" key="5">
    <source>
        <dbReference type="ARBA" id="ARBA00023077"/>
    </source>
</evidence>
<protein>
    <submittedName>
        <fullName evidence="13">TonB-dependent receptor</fullName>
    </submittedName>
</protein>
<dbReference type="InterPro" id="IPR000531">
    <property type="entry name" value="Beta-barrel_TonB"/>
</dbReference>
<accession>A0ABP7QXV4</accession>
<reference evidence="14" key="1">
    <citation type="journal article" date="2019" name="Int. J. Syst. Evol. Microbiol.">
        <title>The Global Catalogue of Microorganisms (GCM) 10K type strain sequencing project: providing services to taxonomists for standard genome sequencing and annotation.</title>
        <authorList>
            <consortium name="The Broad Institute Genomics Platform"/>
            <consortium name="The Broad Institute Genome Sequencing Center for Infectious Disease"/>
            <person name="Wu L."/>
            <person name="Ma J."/>
        </authorList>
    </citation>
    <scope>NUCLEOTIDE SEQUENCE [LARGE SCALE GENOMIC DNA]</scope>
    <source>
        <strain evidence="14">JCM 16601</strain>
    </source>
</reference>
<evidence type="ECO:0000256" key="10">
    <source>
        <dbReference type="SAM" id="SignalP"/>
    </source>
</evidence>
<dbReference type="InterPro" id="IPR012910">
    <property type="entry name" value="Plug_dom"/>
</dbReference>
<evidence type="ECO:0000256" key="7">
    <source>
        <dbReference type="ARBA" id="ARBA00023237"/>
    </source>
</evidence>
<dbReference type="Pfam" id="PF13715">
    <property type="entry name" value="CarbopepD_reg_2"/>
    <property type="match status" value="1"/>
</dbReference>
<dbReference type="NCBIfam" id="TIGR04056">
    <property type="entry name" value="OMP_RagA_SusC"/>
    <property type="match status" value="1"/>
</dbReference>
<evidence type="ECO:0000256" key="8">
    <source>
        <dbReference type="PROSITE-ProRule" id="PRU01360"/>
    </source>
</evidence>
<dbReference type="InterPro" id="IPR039426">
    <property type="entry name" value="TonB-dep_rcpt-like"/>
</dbReference>
<keyword evidence="2 8" id="KW-0813">Transport</keyword>
<feature type="chain" id="PRO_5046616957" evidence="10">
    <location>
        <begin position="22"/>
        <end position="1011"/>
    </location>
</feature>
<keyword evidence="6 8" id="KW-0472">Membrane</keyword>
<dbReference type="InterPro" id="IPR023997">
    <property type="entry name" value="TonB-dep_OMP_SusC/RagA_CS"/>
</dbReference>
<dbReference type="SUPFAM" id="SSF49464">
    <property type="entry name" value="Carboxypeptidase regulatory domain-like"/>
    <property type="match status" value="1"/>
</dbReference>
<organism evidence="13 14">
    <name type="scientific">Mucilaginibacter dorajii</name>
    <dbReference type="NCBI Taxonomy" id="692994"/>
    <lineage>
        <taxon>Bacteria</taxon>
        <taxon>Pseudomonadati</taxon>
        <taxon>Bacteroidota</taxon>
        <taxon>Sphingobacteriia</taxon>
        <taxon>Sphingobacteriales</taxon>
        <taxon>Sphingobacteriaceae</taxon>
        <taxon>Mucilaginibacter</taxon>
    </lineage>
</organism>
<gene>
    <name evidence="13" type="ORF">GCM10022210_48680</name>
</gene>
<evidence type="ECO:0000256" key="2">
    <source>
        <dbReference type="ARBA" id="ARBA00022448"/>
    </source>
</evidence>
<name>A0ABP7QXV4_9SPHI</name>
<keyword evidence="5 9" id="KW-0798">TonB box</keyword>
<evidence type="ECO:0000313" key="14">
    <source>
        <dbReference type="Proteomes" id="UP001500742"/>
    </source>
</evidence>
<dbReference type="InterPro" id="IPR036942">
    <property type="entry name" value="Beta-barrel_TonB_sf"/>
</dbReference>
<keyword evidence="4 8" id="KW-0812">Transmembrane</keyword>
<dbReference type="InterPro" id="IPR008969">
    <property type="entry name" value="CarboxyPept-like_regulatory"/>
</dbReference>
<evidence type="ECO:0000256" key="9">
    <source>
        <dbReference type="RuleBase" id="RU003357"/>
    </source>
</evidence>
<proteinExistence type="inferred from homology"/>
<dbReference type="InterPro" id="IPR037066">
    <property type="entry name" value="Plug_dom_sf"/>
</dbReference>
<keyword evidence="3 8" id="KW-1134">Transmembrane beta strand</keyword>
<dbReference type="Gene3D" id="2.60.40.1120">
    <property type="entry name" value="Carboxypeptidase-like, regulatory domain"/>
    <property type="match status" value="1"/>
</dbReference>
<evidence type="ECO:0000259" key="11">
    <source>
        <dbReference type="Pfam" id="PF00593"/>
    </source>
</evidence>
<dbReference type="PROSITE" id="PS52016">
    <property type="entry name" value="TONB_DEPENDENT_REC_3"/>
    <property type="match status" value="1"/>
</dbReference>
<comment type="subcellular location">
    <subcellularLocation>
        <location evidence="1 8">Cell outer membrane</location>
        <topology evidence="1 8">Multi-pass membrane protein</topology>
    </subcellularLocation>
</comment>
<dbReference type="NCBIfam" id="TIGR04057">
    <property type="entry name" value="SusC_RagA_signa"/>
    <property type="match status" value="1"/>
</dbReference>
<evidence type="ECO:0000256" key="1">
    <source>
        <dbReference type="ARBA" id="ARBA00004571"/>
    </source>
</evidence>
<dbReference type="SUPFAM" id="SSF56935">
    <property type="entry name" value="Porins"/>
    <property type="match status" value="1"/>
</dbReference>
<dbReference type="Proteomes" id="UP001500742">
    <property type="component" value="Unassembled WGS sequence"/>
</dbReference>
<keyword evidence="13" id="KW-0675">Receptor</keyword>
<evidence type="ECO:0000313" key="13">
    <source>
        <dbReference type="EMBL" id="GAA3989629.1"/>
    </source>
</evidence>
<keyword evidence="14" id="KW-1185">Reference proteome</keyword>
<feature type="domain" description="TonB-dependent receptor plug" evidence="12">
    <location>
        <begin position="123"/>
        <end position="252"/>
    </location>
</feature>
<dbReference type="EMBL" id="BAAAZC010000031">
    <property type="protein sequence ID" value="GAA3989629.1"/>
    <property type="molecule type" value="Genomic_DNA"/>
</dbReference>
<dbReference type="Gene3D" id="2.170.130.10">
    <property type="entry name" value="TonB-dependent receptor, plug domain"/>
    <property type="match status" value="1"/>
</dbReference>